<organism evidence="2 3">
    <name type="scientific">Lymnaea stagnalis</name>
    <name type="common">Great pond snail</name>
    <name type="synonym">Helix stagnalis</name>
    <dbReference type="NCBI Taxonomy" id="6523"/>
    <lineage>
        <taxon>Eukaryota</taxon>
        <taxon>Metazoa</taxon>
        <taxon>Spiralia</taxon>
        <taxon>Lophotrochozoa</taxon>
        <taxon>Mollusca</taxon>
        <taxon>Gastropoda</taxon>
        <taxon>Heterobranchia</taxon>
        <taxon>Euthyneura</taxon>
        <taxon>Panpulmonata</taxon>
        <taxon>Hygrophila</taxon>
        <taxon>Lymnaeoidea</taxon>
        <taxon>Lymnaeidae</taxon>
        <taxon>Lymnaea</taxon>
    </lineage>
</organism>
<name>A0AAV2HHU3_LYMST</name>
<proteinExistence type="predicted"/>
<protein>
    <submittedName>
        <fullName evidence="2">Uncharacterized protein</fullName>
    </submittedName>
</protein>
<gene>
    <name evidence="2" type="ORF">GSLYS_00007297001</name>
</gene>
<keyword evidence="3" id="KW-1185">Reference proteome</keyword>
<reference evidence="2 3" key="1">
    <citation type="submission" date="2024-04" db="EMBL/GenBank/DDBJ databases">
        <authorList>
            <consortium name="Genoscope - CEA"/>
            <person name="William W."/>
        </authorList>
    </citation>
    <scope>NUCLEOTIDE SEQUENCE [LARGE SCALE GENOMIC DNA]</scope>
</reference>
<evidence type="ECO:0000256" key="1">
    <source>
        <dbReference type="SAM" id="MobiDB-lite"/>
    </source>
</evidence>
<dbReference type="AlphaFoldDB" id="A0AAV2HHU3"/>
<feature type="compositionally biased region" description="Polar residues" evidence="1">
    <location>
        <begin position="1"/>
        <end position="15"/>
    </location>
</feature>
<sequence>MSKTFILKRNSSPDSMVTPRTPETRTKSLPRESSISYTKPYHRSEFGIDGGMSRCPVHDTPRSVTTSPRLTRDNTYHIHGKNVTKRFNNMQNWNTIYTSKMPSYQMSDLEASGPSTPKSSKHGTVGKHKDLKRKMVFDLHKEIKKGINTTSLEEISDMERITEICLATLKSMMDSKKYRKYLHHMNNNALAPPFVFCSAPRCSRSNLSNNADGRTNSEKRKDSLLKSSSSVFARAESKKPTQVQTTQAMIESARTRATGGRLGYISVPGVGRILRSKETDDSKTRKLSGINYMGANSSRSRDTDVGLYINREDNAKTLRIMAEIQAQMLKQEEDDRMSNSSGRMADIPQKHTLPLMTPEEALACKWLRLTPQQVAVLEELIRQRGLDPGIHEHSQLNDYDVFAEIRKLRLEANSENENVTFILEEEDEETDDVHVRAARH</sequence>
<evidence type="ECO:0000313" key="3">
    <source>
        <dbReference type="Proteomes" id="UP001497497"/>
    </source>
</evidence>
<feature type="region of interest" description="Disordered" evidence="1">
    <location>
        <begin position="107"/>
        <end position="127"/>
    </location>
</feature>
<dbReference type="Proteomes" id="UP001497497">
    <property type="component" value="Unassembled WGS sequence"/>
</dbReference>
<evidence type="ECO:0000313" key="2">
    <source>
        <dbReference type="EMBL" id="CAL1533279.1"/>
    </source>
</evidence>
<feature type="region of interest" description="Disordered" evidence="1">
    <location>
        <begin position="206"/>
        <end position="246"/>
    </location>
</feature>
<accession>A0AAV2HHU3</accession>
<feature type="compositionally biased region" description="Basic and acidic residues" evidence="1">
    <location>
        <begin position="215"/>
        <end position="224"/>
    </location>
</feature>
<feature type="region of interest" description="Disordered" evidence="1">
    <location>
        <begin position="1"/>
        <end position="72"/>
    </location>
</feature>
<dbReference type="EMBL" id="CAXITT010000139">
    <property type="protein sequence ID" value="CAL1533279.1"/>
    <property type="molecule type" value="Genomic_DNA"/>
</dbReference>
<comment type="caution">
    <text evidence="2">The sequence shown here is derived from an EMBL/GenBank/DDBJ whole genome shotgun (WGS) entry which is preliminary data.</text>
</comment>